<proteinExistence type="predicted"/>
<protein>
    <submittedName>
        <fullName evidence="1">Uncharacterized protein</fullName>
    </submittedName>
</protein>
<dbReference type="EMBL" id="PDCK01000037">
    <property type="protein sequence ID" value="PRQ60777.1"/>
    <property type="molecule type" value="Genomic_DNA"/>
</dbReference>
<keyword evidence="2" id="KW-1185">Reference proteome</keyword>
<sequence>MSRRLHNFRFDSFNISSLPKKIALSIQNSSLSRSHILDDFWSLEHVNYSK</sequence>
<comment type="caution">
    <text evidence="1">The sequence shown here is derived from an EMBL/GenBank/DDBJ whole genome shotgun (WGS) entry which is preliminary data.</text>
</comment>
<dbReference type="Gramene" id="PRQ60777">
    <property type="protein sequence ID" value="PRQ60777"/>
    <property type="gene ID" value="RchiOBHm_Chr0c44g0503641"/>
</dbReference>
<accession>A0A2P6SQ38</accession>
<dbReference type="Proteomes" id="UP000238479">
    <property type="component" value="Unassembled WGS sequence"/>
</dbReference>
<name>A0A2P6SQ38_ROSCH</name>
<gene>
    <name evidence="1" type="ORF">RchiOBHm_Chr0c44g0503641</name>
</gene>
<reference evidence="1 2" key="1">
    <citation type="journal article" date="2018" name="Nat. Genet.">
        <title>The Rosa genome provides new insights in the design of modern roses.</title>
        <authorList>
            <person name="Bendahmane M."/>
        </authorList>
    </citation>
    <scope>NUCLEOTIDE SEQUENCE [LARGE SCALE GENOMIC DNA]</scope>
    <source>
        <strain evidence="2">cv. Old Blush</strain>
    </source>
</reference>
<dbReference type="AlphaFoldDB" id="A0A2P6SQ38"/>
<organism evidence="1 2">
    <name type="scientific">Rosa chinensis</name>
    <name type="common">China rose</name>
    <dbReference type="NCBI Taxonomy" id="74649"/>
    <lineage>
        <taxon>Eukaryota</taxon>
        <taxon>Viridiplantae</taxon>
        <taxon>Streptophyta</taxon>
        <taxon>Embryophyta</taxon>
        <taxon>Tracheophyta</taxon>
        <taxon>Spermatophyta</taxon>
        <taxon>Magnoliopsida</taxon>
        <taxon>eudicotyledons</taxon>
        <taxon>Gunneridae</taxon>
        <taxon>Pentapetalae</taxon>
        <taxon>rosids</taxon>
        <taxon>fabids</taxon>
        <taxon>Rosales</taxon>
        <taxon>Rosaceae</taxon>
        <taxon>Rosoideae</taxon>
        <taxon>Rosoideae incertae sedis</taxon>
        <taxon>Rosa</taxon>
    </lineage>
</organism>
<evidence type="ECO:0000313" key="1">
    <source>
        <dbReference type="EMBL" id="PRQ60777.1"/>
    </source>
</evidence>
<evidence type="ECO:0000313" key="2">
    <source>
        <dbReference type="Proteomes" id="UP000238479"/>
    </source>
</evidence>